<keyword evidence="1" id="KW-0472">Membrane</keyword>
<keyword evidence="1" id="KW-0812">Transmembrane</keyword>
<evidence type="ECO:0000256" key="1">
    <source>
        <dbReference type="SAM" id="Phobius"/>
    </source>
</evidence>
<feature type="transmembrane region" description="Helical" evidence="1">
    <location>
        <begin position="31"/>
        <end position="51"/>
    </location>
</feature>
<dbReference type="Proteomes" id="UP000694660">
    <property type="component" value="Unassembled WGS sequence"/>
</dbReference>
<evidence type="ECO:0000313" key="2">
    <source>
        <dbReference type="EMBL" id="MBT0963868.1"/>
    </source>
</evidence>
<keyword evidence="1" id="KW-1133">Transmembrane helix</keyword>
<keyword evidence="3" id="KW-1185">Reference proteome</keyword>
<sequence length="180" mass="19340">MLDHNNSAKIDEDIYAGKLLNVMARSINSELTTFSTWMVAGFGAAIGLLVANIEKVAPYISPNAVGASTKLFLVAVILNVVQRYLAAILTGSVAAGKEAESISPTAPIDISSVLNEIERATLWPARYMVRWSNRRILAGDFVLGGRLNAWSAQIQGWLVLAQMLAVVTAAWEIANALKGQ</sequence>
<proteinExistence type="predicted"/>
<name>A0A944DGF7_DENI1</name>
<dbReference type="EMBL" id="JAEKFT010000041">
    <property type="protein sequence ID" value="MBT0963868.1"/>
    <property type="molecule type" value="Genomic_DNA"/>
</dbReference>
<evidence type="ECO:0000313" key="3">
    <source>
        <dbReference type="Proteomes" id="UP000694660"/>
    </source>
</evidence>
<accession>A0A944DGF7</accession>
<comment type="caution">
    <text evidence="2">The sequence shown here is derived from an EMBL/GenBank/DDBJ whole genome shotgun (WGS) entry which is preliminary data.</text>
</comment>
<dbReference type="RefSeq" id="WP_214363796.1">
    <property type="nucleotide sequence ID" value="NZ_JAEKFT010000041.1"/>
</dbReference>
<gene>
    <name evidence="2" type="ORF">I8J34_22035</name>
</gene>
<dbReference type="AlphaFoldDB" id="A0A944DGF7"/>
<organism evidence="2 3">
    <name type="scientific">Denitromonas iodatirespirans</name>
    <dbReference type="NCBI Taxonomy" id="2795389"/>
    <lineage>
        <taxon>Bacteria</taxon>
        <taxon>Pseudomonadati</taxon>
        <taxon>Pseudomonadota</taxon>
        <taxon>Betaproteobacteria</taxon>
        <taxon>Rhodocyclales</taxon>
        <taxon>Zoogloeaceae</taxon>
        <taxon>Denitromonas</taxon>
    </lineage>
</organism>
<protein>
    <submittedName>
        <fullName evidence="2">Uncharacterized protein</fullName>
    </submittedName>
</protein>
<reference evidence="3" key="1">
    <citation type="journal article" date="2022" name="ISME J.">
        <title>Genetic and phylogenetic analysis of dissimilatory iodate-reducing bacteria identifies potential niches across the world's oceans.</title>
        <authorList>
            <person name="Reyes-Umana V."/>
            <person name="Henning Z."/>
            <person name="Lee K."/>
            <person name="Barnum T.P."/>
            <person name="Coates J.D."/>
        </authorList>
    </citation>
    <scope>NUCLEOTIDE SEQUENCE [LARGE SCALE GENOMIC DNA]</scope>
    <source>
        <strain evidence="3">IR12</strain>
    </source>
</reference>